<sequence length="548" mass="61548">MASCSKEQIQNRKMTAAQPTLLGQSYCAALDLGFAITFRFQFVLSETKRDLPGFDTRPFADRTLHTHKDLPVTEFTDRDGNPLGLILGFAVDENGQVLTGTHALDLAGKGAEIEEKIEKWLSYLGGRFLVLTDLPGKTVRSKRLRKIYADPAGSLGAVYDPQTGIVASSVLLCLERDIDPDPGARPGDELLTNKRLKKLLPEFDPDTPIGGHGFGTTLDRHVRRVMANRAVDLTNFTEHRFWRPETEMPSLSAEDAAAQIVPVMQSMMNAFCNVGRGYFAISGGHDSRMLLACAPDLSETEMELYCYATNWIGTLDVRVSEVLAETLQQPFFGQVSDSGPKGTFLTNRKAAMRNRLRFALGSGLSHLGDGWWQRGYARQLRQGDFWLRGNFLEIITARVWPRFDLTKSDEWLHALTNTRVALGNEADVSRKLACLEEWHQSLPMDEDRHLHDLTYLDLTLAPAQGSFYGFSSHTYLAPGNHRRIFEVAMQVPWQDRKRGRLYDEIMRQSNPALHQVPLVGAATYHAKKLDIPARQYLEQKISELPGRN</sequence>
<dbReference type="AlphaFoldDB" id="A0A4R1NWT4"/>
<name>A0A4R1NWT4_9RHOB</name>
<accession>A0A4R1NWT4</accession>
<proteinExistence type="predicted"/>
<organism evidence="1 2">
    <name type="scientific">Shimia isoporae</name>
    <dbReference type="NCBI Taxonomy" id="647720"/>
    <lineage>
        <taxon>Bacteria</taxon>
        <taxon>Pseudomonadati</taxon>
        <taxon>Pseudomonadota</taxon>
        <taxon>Alphaproteobacteria</taxon>
        <taxon>Rhodobacterales</taxon>
        <taxon>Roseobacteraceae</taxon>
    </lineage>
</organism>
<protein>
    <recommendedName>
        <fullName evidence="3">Asparagine synthase (Glutamine-hydrolysing)</fullName>
    </recommendedName>
</protein>
<evidence type="ECO:0000313" key="2">
    <source>
        <dbReference type="Proteomes" id="UP000295673"/>
    </source>
</evidence>
<dbReference type="EMBL" id="SMGR01000001">
    <property type="protein sequence ID" value="TCL09612.1"/>
    <property type="molecule type" value="Genomic_DNA"/>
</dbReference>
<comment type="caution">
    <text evidence="1">The sequence shown here is derived from an EMBL/GenBank/DDBJ whole genome shotgun (WGS) entry which is preliminary data.</text>
</comment>
<reference evidence="1 2" key="1">
    <citation type="submission" date="2019-03" db="EMBL/GenBank/DDBJ databases">
        <title>Genomic Encyclopedia of Archaeal and Bacterial Type Strains, Phase II (KMG-II): from individual species to whole genera.</title>
        <authorList>
            <person name="Goeker M."/>
        </authorList>
    </citation>
    <scope>NUCLEOTIDE SEQUENCE [LARGE SCALE GENOMIC DNA]</scope>
    <source>
        <strain evidence="1 2">DSM 26433</strain>
    </source>
</reference>
<evidence type="ECO:0000313" key="1">
    <source>
        <dbReference type="EMBL" id="TCL09612.1"/>
    </source>
</evidence>
<dbReference type="SUPFAM" id="SSF52402">
    <property type="entry name" value="Adenine nucleotide alpha hydrolases-like"/>
    <property type="match status" value="1"/>
</dbReference>
<keyword evidence="2" id="KW-1185">Reference proteome</keyword>
<gene>
    <name evidence="1" type="ORF">BXY66_1665</name>
</gene>
<dbReference type="Proteomes" id="UP000295673">
    <property type="component" value="Unassembled WGS sequence"/>
</dbReference>
<evidence type="ECO:0008006" key="3">
    <source>
        <dbReference type="Google" id="ProtNLM"/>
    </source>
</evidence>